<evidence type="ECO:0000313" key="2">
    <source>
        <dbReference type="EMBL" id="PKI37839.1"/>
    </source>
</evidence>
<dbReference type="EMBL" id="PGOL01004300">
    <property type="protein sequence ID" value="PKI37839.1"/>
    <property type="molecule type" value="Genomic_DNA"/>
</dbReference>
<dbReference type="Proteomes" id="UP000233551">
    <property type="component" value="Unassembled WGS sequence"/>
</dbReference>
<protein>
    <submittedName>
        <fullName evidence="2">Uncharacterized protein</fullName>
    </submittedName>
</protein>
<organism evidence="2 3">
    <name type="scientific">Punica granatum</name>
    <name type="common">Pomegranate</name>
    <dbReference type="NCBI Taxonomy" id="22663"/>
    <lineage>
        <taxon>Eukaryota</taxon>
        <taxon>Viridiplantae</taxon>
        <taxon>Streptophyta</taxon>
        <taxon>Embryophyta</taxon>
        <taxon>Tracheophyta</taxon>
        <taxon>Spermatophyta</taxon>
        <taxon>Magnoliopsida</taxon>
        <taxon>eudicotyledons</taxon>
        <taxon>Gunneridae</taxon>
        <taxon>Pentapetalae</taxon>
        <taxon>rosids</taxon>
        <taxon>malvids</taxon>
        <taxon>Myrtales</taxon>
        <taxon>Lythraceae</taxon>
        <taxon>Punica</taxon>
    </lineage>
</organism>
<keyword evidence="3" id="KW-1185">Reference proteome</keyword>
<dbReference type="STRING" id="22663.A0A2I0I1H7"/>
<dbReference type="AlphaFoldDB" id="A0A2I0I1H7"/>
<reference evidence="2 3" key="1">
    <citation type="submission" date="2017-11" db="EMBL/GenBank/DDBJ databases">
        <title>De-novo sequencing of pomegranate (Punica granatum L.) genome.</title>
        <authorList>
            <person name="Akparov Z."/>
            <person name="Amiraslanov A."/>
            <person name="Hajiyeva S."/>
            <person name="Abbasov M."/>
            <person name="Kaur K."/>
            <person name="Hamwieh A."/>
            <person name="Solovyev V."/>
            <person name="Salamov A."/>
            <person name="Braich B."/>
            <person name="Kosarev P."/>
            <person name="Mahmoud A."/>
            <person name="Hajiyev E."/>
            <person name="Babayeva S."/>
            <person name="Izzatullayeva V."/>
            <person name="Mammadov A."/>
            <person name="Mammadov A."/>
            <person name="Sharifova S."/>
            <person name="Ojaghi J."/>
            <person name="Eynullazada K."/>
            <person name="Bayramov B."/>
            <person name="Abdulazimova A."/>
            <person name="Shahmuradov I."/>
        </authorList>
    </citation>
    <scope>NUCLEOTIDE SEQUENCE [LARGE SCALE GENOMIC DNA]</scope>
    <source>
        <strain evidence="3">cv. AG2017</strain>
        <tissue evidence="2">Leaf</tissue>
    </source>
</reference>
<evidence type="ECO:0000256" key="1">
    <source>
        <dbReference type="SAM" id="MobiDB-lite"/>
    </source>
</evidence>
<feature type="compositionally biased region" description="Basic and acidic residues" evidence="1">
    <location>
        <begin position="1"/>
        <end position="12"/>
    </location>
</feature>
<gene>
    <name evidence="2" type="ORF">CRG98_041789</name>
</gene>
<accession>A0A2I0I1H7</accession>
<evidence type="ECO:0000313" key="3">
    <source>
        <dbReference type="Proteomes" id="UP000233551"/>
    </source>
</evidence>
<sequence length="86" mass="9629">MAEDGGSERGDTMHATVSMDSTESRWVFQEDESDIEDDEGEGYDDSPALDSDDDNAEHRLIRTGPRVDSFDVEALEVPGTQRNEYE</sequence>
<comment type="caution">
    <text evidence="2">The sequence shown here is derived from an EMBL/GenBank/DDBJ whole genome shotgun (WGS) entry which is preliminary data.</text>
</comment>
<feature type="compositionally biased region" description="Acidic residues" evidence="1">
    <location>
        <begin position="29"/>
        <end position="44"/>
    </location>
</feature>
<feature type="non-terminal residue" evidence="2">
    <location>
        <position position="86"/>
    </location>
</feature>
<name>A0A2I0I1H7_PUNGR</name>
<feature type="region of interest" description="Disordered" evidence="1">
    <location>
        <begin position="1"/>
        <end position="86"/>
    </location>
</feature>
<proteinExistence type="predicted"/>